<sequence length="572" mass="62154">METCLSEFPILGIDLGTTNSLVAHFTEQGPILIPNAIGAFLTPSAVGLSDSGDLLVGQAAKDRLVSNPDISTARFKRYMGTDHVVRLGRKTFRPEELSAFVLRSLKADAEAHLQHPIDDAVISVPAYFNDVQRKATIAAAQLAGLKVSRLINEPTAAALAYGLHRKHDESTFLVVDLGGGTFDVSILEMFSGVMEVRASAGDAFLGGEDFTDILVALLGKDLGRDDLGKGDLSRLRALADEAKHKLSTSKDADIRYVLDGEQKHLSVSADRFEEATTQLVNRMKAPLQRAMRDAHLGNDQIDRIILVGGATRMPVIKSAITKLFKRFPEHDLDPDHVVALGAAVQAGLASRHQALDDIVMTDVSPFTLGIETNHKVGPNGQTLPGYFAPIIERNTVIPASRVERFYSAVPGQQKVELNVFQGEAPLVRDNVKIGTLSVPIPVNHNANEAVDVRFTYDTSGVLEVIATVVTNGKVHRLVIEGNPGALSQKDILQRLAELERIKIHPREEAVNAALVARITKAFENALGPQRKVLSARLGEFEATLARQHPKEIAAARSQITEELEALEKYDVY</sequence>
<dbReference type="InterPro" id="IPR043129">
    <property type="entry name" value="ATPase_NBD"/>
</dbReference>
<accession>A0A6M7TY67</accession>
<name>A0A6M7TY67_RHILI</name>
<gene>
    <name evidence="6" type="ORF">A8145_23165</name>
</gene>
<dbReference type="Gene3D" id="3.30.420.40">
    <property type="match status" value="2"/>
</dbReference>
<dbReference type="Gene3D" id="3.90.640.10">
    <property type="entry name" value="Actin, Chain A, domain 4"/>
    <property type="match status" value="1"/>
</dbReference>
<evidence type="ECO:0000313" key="6">
    <source>
        <dbReference type="EMBL" id="OBQ60828.1"/>
    </source>
</evidence>
<dbReference type="FunFam" id="3.30.420.40:FF:000071">
    <property type="entry name" value="Molecular chaperone DnaK"/>
    <property type="match status" value="1"/>
</dbReference>
<dbReference type="InterPro" id="IPR029047">
    <property type="entry name" value="HSP70_peptide-bd_sf"/>
</dbReference>
<evidence type="ECO:0000256" key="3">
    <source>
        <dbReference type="ARBA" id="ARBA00022840"/>
    </source>
</evidence>
<dbReference type="PROSITE" id="PS00297">
    <property type="entry name" value="HSP70_1"/>
    <property type="match status" value="1"/>
</dbReference>
<dbReference type="Pfam" id="PF00012">
    <property type="entry name" value="HSP70"/>
    <property type="match status" value="1"/>
</dbReference>
<dbReference type="GO" id="GO:0140662">
    <property type="term" value="F:ATP-dependent protein folding chaperone"/>
    <property type="evidence" value="ECO:0007669"/>
    <property type="project" value="InterPro"/>
</dbReference>
<dbReference type="PROSITE" id="PS00329">
    <property type="entry name" value="HSP70_2"/>
    <property type="match status" value="1"/>
</dbReference>
<dbReference type="EMBL" id="LYTK01000021">
    <property type="protein sequence ID" value="OBQ60828.1"/>
    <property type="molecule type" value="Genomic_DNA"/>
</dbReference>
<dbReference type="SUPFAM" id="SSF100920">
    <property type="entry name" value="Heat shock protein 70kD (HSP70), peptide-binding domain"/>
    <property type="match status" value="1"/>
</dbReference>
<dbReference type="AlphaFoldDB" id="A0A6M7TY67"/>
<dbReference type="PANTHER" id="PTHR19375">
    <property type="entry name" value="HEAT SHOCK PROTEIN 70KDA"/>
    <property type="match status" value="1"/>
</dbReference>
<dbReference type="PROSITE" id="PS01036">
    <property type="entry name" value="HSP70_3"/>
    <property type="match status" value="1"/>
</dbReference>
<comment type="caution">
    <text evidence="6">The sequence shown here is derived from an EMBL/GenBank/DDBJ whole genome shotgun (WGS) entry which is preliminary data.</text>
</comment>
<evidence type="ECO:0000256" key="2">
    <source>
        <dbReference type="ARBA" id="ARBA00022741"/>
    </source>
</evidence>
<keyword evidence="4" id="KW-0143">Chaperone</keyword>
<evidence type="ECO:0000256" key="4">
    <source>
        <dbReference type="ARBA" id="ARBA00023186"/>
    </source>
</evidence>
<organism evidence="6 7">
    <name type="scientific">Rhizobium loti</name>
    <name type="common">Mesorhizobium loti</name>
    <dbReference type="NCBI Taxonomy" id="381"/>
    <lineage>
        <taxon>Bacteria</taxon>
        <taxon>Pseudomonadati</taxon>
        <taxon>Pseudomonadota</taxon>
        <taxon>Alphaproteobacteria</taxon>
        <taxon>Hyphomicrobiales</taxon>
        <taxon>Phyllobacteriaceae</taxon>
        <taxon>Mesorhizobium</taxon>
    </lineage>
</organism>
<evidence type="ECO:0000313" key="7">
    <source>
        <dbReference type="Proteomes" id="UP000093737"/>
    </source>
</evidence>
<evidence type="ECO:0000256" key="5">
    <source>
        <dbReference type="RuleBase" id="RU003322"/>
    </source>
</evidence>
<dbReference type="Proteomes" id="UP000093737">
    <property type="component" value="Unassembled WGS sequence"/>
</dbReference>
<reference evidence="6 7" key="1">
    <citation type="submission" date="2016-05" db="EMBL/GenBank/DDBJ databases">
        <authorList>
            <person name="Ramsay J.P."/>
        </authorList>
    </citation>
    <scope>NUCLEOTIDE SEQUENCE [LARGE SCALE GENOMIC DNA]</scope>
    <source>
        <strain evidence="6 7">NZP2042</strain>
    </source>
</reference>
<keyword evidence="2 5" id="KW-0547">Nucleotide-binding</keyword>
<evidence type="ECO:0000256" key="1">
    <source>
        <dbReference type="ARBA" id="ARBA00007381"/>
    </source>
</evidence>
<proteinExistence type="inferred from homology"/>
<dbReference type="GO" id="GO:0005524">
    <property type="term" value="F:ATP binding"/>
    <property type="evidence" value="ECO:0007669"/>
    <property type="project" value="UniProtKB-KW"/>
</dbReference>
<comment type="similarity">
    <text evidence="1 5">Belongs to the heat shock protein 70 family.</text>
</comment>
<dbReference type="InterPro" id="IPR018181">
    <property type="entry name" value="Heat_shock_70_CS"/>
</dbReference>
<dbReference type="Gene3D" id="2.60.34.10">
    <property type="entry name" value="Substrate Binding Domain Of DNAk, Chain A, domain 1"/>
    <property type="match status" value="1"/>
</dbReference>
<dbReference type="InterPro" id="IPR013126">
    <property type="entry name" value="Hsp_70_fam"/>
</dbReference>
<dbReference type="SUPFAM" id="SSF53067">
    <property type="entry name" value="Actin-like ATPase domain"/>
    <property type="match status" value="2"/>
</dbReference>
<dbReference type="PRINTS" id="PR00301">
    <property type="entry name" value="HEATSHOCK70"/>
</dbReference>
<protein>
    <submittedName>
        <fullName evidence="6">Uncharacterized protein</fullName>
    </submittedName>
</protein>
<keyword evidence="3 5" id="KW-0067">ATP-binding</keyword>